<evidence type="ECO:0000256" key="3">
    <source>
        <dbReference type="ARBA" id="ARBA00022737"/>
    </source>
</evidence>
<dbReference type="InterPro" id="IPR034035">
    <property type="entry name" value="Astacin-like_dom"/>
</dbReference>
<feature type="binding site" evidence="8">
    <location>
        <position position="311"/>
    </location>
    <ligand>
        <name>Zn(2+)</name>
        <dbReference type="ChEBI" id="CHEBI:29105"/>
        <note>catalytic</note>
    </ligand>
</feature>
<dbReference type="PROSITE" id="PS51864">
    <property type="entry name" value="ASTACIN"/>
    <property type="match status" value="1"/>
</dbReference>
<evidence type="ECO:0000256" key="1">
    <source>
        <dbReference type="ARBA" id="ARBA00022670"/>
    </source>
</evidence>
<accession>A0A1Q9CW84</accession>
<protein>
    <recommendedName>
        <fullName evidence="9">Metalloendopeptidase</fullName>
        <ecNumber evidence="9">3.4.24.-</ecNumber>
    </recommendedName>
</protein>
<proteinExistence type="predicted"/>
<evidence type="ECO:0000256" key="5">
    <source>
        <dbReference type="ARBA" id="ARBA00022833"/>
    </source>
</evidence>
<evidence type="ECO:0000256" key="2">
    <source>
        <dbReference type="ARBA" id="ARBA00022723"/>
    </source>
</evidence>
<evidence type="ECO:0000256" key="8">
    <source>
        <dbReference type="PROSITE-ProRule" id="PRU01211"/>
    </source>
</evidence>
<dbReference type="InterPro" id="IPR000177">
    <property type="entry name" value="Apple"/>
</dbReference>
<gene>
    <name evidence="12" type="primary">nas-4</name>
    <name evidence="12" type="ORF">AK812_SmicGene31623</name>
</gene>
<dbReference type="SUPFAM" id="SSF55486">
    <property type="entry name" value="Metalloproteases ('zincins'), catalytic domain"/>
    <property type="match status" value="1"/>
</dbReference>
<sequence length="538" mass="59146">MCFFRLLLVAGATKVAAMVAPMCLRAQAYGDRGQPSSTSVDAETCQSSCAASNNCRHFTYDASTQDCWLLNIGNFLQPQETAISGAVDCQLQQEDEDRRSQRVLAGLNAAAQFVRDRTEDERIRKAAEHVKWSVNNGFLEEEVYQNVRLVLEEEAKLVSSPDALVEAVGQGAALTADDVDWLTRRMKGGDVFSDLEDAEAGSDSSFGTGTPWTDAKVKFCFDNELAPSSREALQCAMDKISKFVPGIVFVNVQYTGVDACGALPAVYMQSNGRRSGNGCWADIGMSTSMFGGNQKLNLQAPGCDNCGTATHEILHALGMAHEQQRPDRDDFVSIIWNNIKPGMDTQFAIRSQADTQRPYDIMSIMHYASRSFSSNGRDTLVVKPKGYELYTSDPARFPKYRIGQRVGMSTQDVSQLADLYGCSRSSQYQTCDIAKGYLATRLDQEVDPGSIALIGVLVIGKKKSLVYRAAPYYDETRTLSACFRLPDDEATAKIFQTQILRMPVQTRTPCTTLHSERFRVSSPAPFHSLSKANVGGRP</sequence>
<dbReference type="PANTHER" id="PTHR10127:SF780">
    <property type="entry name" value="METALLOENDOPEPTIDASE"/>
    <property type="match status" value="1"/>
</dbReference>
<evidence type="ECO:0000259" key="10">
    <source>
        <dbReference type="PROSITE" id="PS50948"/>
    </source>
</evidence>
<keyword evidence="7" id="KW-1015">Disulfide bond</keyword>
<comment type="caution">
    <text evidence="8">Lacks conserved residue(s) required for the propagation of feature annotation.</text>
</comment>
<keyword evidence="13" id="KW-1185">Reference proteome</keyword>
<dbReference type="GO" id="GO:0008270">
    <property type="term" value="F:zinc ion binding"/>
    <property type="evidence" value="ECO:0007669"/>
    <property type="project" value="UniProtKB-UniRule"/>
</dbReference>
<dbReference type="PROSITE" id="PS50948">
    <property type="entry name" value="PAN"/>
    <property type="match status" value="1"/>
</dbReference>
<feature type="chain" id="PRO_5010005639" description="Metalloendopeptidase" evidence="9">
    <location>
        <begin position="18"/>
        <end position="538"/>
    </location>
</feature>
<comment type="cofactor">
    <cofactor evidence="8 9">
        <name>Zn(2+)</name>
        <dbReference type="ChEBI" id="CHEBI:29105"/>
    </cofactor>
    <text evidence="8 9">Binds 1 zinc ion per subunit.</text>
</comment>
<dbReference type="GO" id="GO:0004222">
    <property type="term" value="F:metalloendopeptidase activity"/>
    <property type="evidence" value="ECO:0007669"/>
    <property type="project" value="UniProtKB-UniRule"/>
</dbReference>
<dbReference type="SMART" id="SM00223">
    <property type="entry name" value="APPLE"/>
    <property type="match status" value="1"/>
</dbReference>
<dbReference type="Proteomes" id="UP000186817">
    <property type="component" value="Unassembled WGS sequence"/>
</dbReference>
<dbReference type="InterPro" id="IPR006026">
    <property type="entry name" value="Peptidase_Metallo"/>
</dbReference>
<keyword evidence="6 8" id="KW-0482">Metalloprotease</keyword>
<evidence type="ECO:0000313" key="12">
    <source>
        <dbReference type="EMBL" id="OLP87181.1"/>
    </source>
</evidence>
<evidence type="ECO:0000256" key="4">
    <source>
        <dbReference type="ARBA" id="ARBA00022801"/>
    </source>
</evidence>
<keyword evidence="1 8" id="KW-0645">Protease</keyword>
<comment type="caution">
    <text evidence="12">The sequence shown here is derived from an EMBL/GenBank/DDBJ whole genome shotgun (WGS) entry which is preliminary data.</text>
</comment>
<dbReference type="OrthoDB" id="407804at2759"/>
<dbReference type="AlphaFoldDB" id="A0A1Q9CW84"/>
<dbReference type="SMART" id="SM00235">
    <property type="entry name" value="ZnMc"/>
    <property type="match status" value="1"/>
</dbReference>
<evidence type="ECO:0000256" key="6">
    <source>
        <dbReference type="ARBA" id="ARBA00023049"/>
    </source>
</evidence>
<keyword evidence="5 8" id="KW-0862">Zinc</keyword>
<feature type="active site" evidence="8">
    <location>
        <position position="312"/>
    </location>
</feature>
<dbReference type="Pfam" id="PF01400">
    <property type="entry name" value="Astacin"/>
    <property type="match status" value="1"/>
</dbReference>
<dbReference type="Pfam" id="PF00024">
    <property type="entry name" value="PAN_1"/>
    <property type="match status" value="1"/>
</dbReference>
<dbReference type="Gene3D" id="3.50.4.10">
    <property type="entry name" value="Hepatocyte Growth Factor"/>
    <property type="match status" value="1"/>
</dbReference>
<dbReference type="InterPro" id="IPR003609">
    <property type="entry name" value="Pan_app"/>
</dbReference>
<dbReference type="GO" id="GO:0005576">
    <property type="term" value="C:extracellular region"/>
    <property type="evidence" value="ECO:0007669"/>
    <property type="project" value="InterPro"/>
</dbReference>
<feature type="domain" description="Apple" evidence="10">
    <location>
        <begin position="23"/>
        <end position="89"/>
    </location>
</feature>
<evidence type="ECO:0000256" key="7">
    <source>
        <dbReference type="ARBA" id="ARBA00023157"/>
    </source>
</evidence>
<feature type="domain" description="Peptidase M12A" evidence="11">
    <location>
        <begin position="199"/>
        <end position="423"/>
    </location>
</feature>
<dbReference type="PRINTS" id="PR00480">
    <property type="entry name" value="ASTACIN"/>
</dbReference>
<feature type="binding site" evidence="8">
    <location>
        <position position="321"/>
    </location>
    <ligand>
        <name>Zn(2+)</name>
        <dbReference type="ChEBI" id="CHEBI:29105"/>
        <note>catalytic</note>
    </ligand>
</feature>
<name>A0A1Q9CW84_SYMMI</name>
<reference evidence="12 13" key="1">
    <citation type="submission" date="2016-02" db="EMBL/GenBank/DDBJ databases">
        <title>Genome analysis of coral dinoflagellate symbionts highlights evolutionary adaptations to a symbiotic lifestyle.</title>
        <authorList>
            <person name="Aranda M."/>
            <person name="Li Y."/>
            <person name="Liew Y.J."/>
            <person name="Baumgarten S."/>
            <person name="Simakov O."/>
            <person name="Wilson M."/>
            <person name="Piel J."/>
            <person name="Ashoor H."/>
            <person name="Bougouffa S."/>
            <person name="Bajic V.B."/>
            <person name="Ryu T."/>
            <person name="Ravasi T."/>
            <person name="Bayer T."/>
            <person name="Micklem G."/>
            <person name="Kim H."/>
            <person name="Bhak J."/>
            <person name="Lajeunesse T.C."/>
            <person name="Voolstra C.R."/>
        </authorList>
    </citation>
    <scope>NUCLEOTIDE SEQUENCE [LARGE SCALE GENOMIC DNA]</scope>
    <source>
        <strain evidence="12 13">CCMP2467</strain>
    </source>
</reference>
<feature type="signal peptide" evidence="9">
    <location>
        <begin position="1"/>
        <end position="17"/>
    </location>
</feature>
<dbReference type="Gene3D" id="3.40.390.10">
    <property type="entry name" value="Collagenase (Catalytic Domain)"/>
    <property type="match status" value="1"/>
</dbReference>
<feature type="binding site" evidence="8">
    <location>
        <position position="315"/>
    </location>
    <ligand>
        <name>Zn(2+)</name>
        <dbReference type="ChEBI" id="CHEBI:29105"/>
        <note>catalytic</note>
    </ligand>
</feature>
<evidence type="ECO:0000259" key="11">
    <source>
        <dbReference type="PROSITE" id="PS51864"/>
    </source>
</evidence>
<dbReference type="InterPro" id="IPR001506">
    <property type="entry name" value="Peptidase_M12A"/>
</dbReference>
<keyword evidence="9" id="KW-0732">Signal</keyword>
<organism evidence="12 13">
    <name type="scientific">Symbiodinium microadriaticum</name>
    <name type="common">Dinoflagellate</name>
    <name type="synonym">Zooxanthella microadriatica</name>
    <dbReference type="NCBI Taxonomy" id="2951"/>
    <lineage>
        <taxon>Eukaryota</taxon>
        <taxon>Sar</taxon>
        <taxon>Alveolata</taxon>
        <taxon>Dinophyceae</taxon>
        <taxon>Suessiales</taxon>
        <taxon>Symbiodiniaceae</taxon>
        <taxon>Symbiodinium</taxon>
    </lineage>
</organism>
<dbReference type="CDD" id="cd04280">
    <property type="entry name" value="ZnMc_astacin_like"/>
    <property type="match status" value="1"/>
</dbReference>
<dbReference type="EC" id="3.4.24.-" evidence="9"/>
<keyword evidence="3" id="KW-0677">Repeat</keyword>
<dbReference type="InterPro" id="IPR024079">
    <property type="entry name" value="MetalloPept_cat_dom_sf"/>
</dbReference>
<evidence type="ECO:0000256" key="9">
    <source>
        <dbReference type="RuleBase" id="RU361183"/>
    </source>
</evidence>
<dbReference type="EMBL" id="LSRX01000875">
    <property type="protein sequence ID" value="OLP87181.1"/>
    <property type="molecule type" value="Genomic_DNA"/>
</dbReference>
<keyword evidence="4 8" id="KW-0378">Hydrolase</keyword>
<evidence type="ECO:0000313" key="13">
    <source>
        <dbReference type="Proteomes" id="UP000186817"/>
    </source>
</evidence>
<keyword evidence="2 8" id="KW-0479">Metal-binding</keyword>
<dbReference type="SUPFAM" id="SSF57414">
    <property type="entry name" value="Hairpin loop containing domain-like"/>
    <property type="match status" value="1"/>
</dbReference>
<dbReference type="PANTHER" id="PTHR10127">
    <property type="entry name" value="DISCOIDIN, CUB, EGF, LAMININ , AND ZINC METALLOPROTEASE DOMAIN CONTAINING"/>
    <property type="match status" value="1"/>
</dbReference>
<dbReference type="GO" id="GO:0006508">
    <property type="term" value="P:proteolysis"/>
    <property type="evidence" value="ECO:0007669"/>
    <property type="project" value="UniProtKB-KW"/>
</dbReference>